<dbReference type="EC" id="3.1.6.1" evidence="3"/>
<evidence type="ECO:0000259" key="2">
    <source>
        <dbReference type="Pfam" id="PF16347"/>
    </source>
</evidence>
<comment type="similarity">
    <text evidence="1">Belongs to the sulfatase family.</text>
</comment>
<proteinExistence type="inferred from homology"/>
<accession>A0A1J5Q4G9</accession>
<dbReference type="Gene3D" id="3.30.1120.10">
    <property type="match status" value="1"/>
</dbReference>
<protein>
    <submittedName>
        <fullName evidence="3">Arylsulfatase</fullName>
        <ecNumber evidence="3">3.1.6.1</ecNumber>
    </submittedName>
</protein>
<reference evidence="3" key="1">
    <citation type="submission" date="2016-10" db="EMBL/GenBank/DDBJ databases">
        <title>Sequence of Gallionella enrichment culture.</title>
        <authorList>
            <person name="Poehlein A."/>
            <person name="Muehling M."/>
            <person name="Daniel R."/>
        </authorList>
    </citation>
    <scope>NUCLEOTIDE SEQUENCE</scope>
</reference>
<organism evidence="3">
    <name type="scientific">mine drainage metagenome</name>
    <dbReference type="NCBI Taxonomy" id="410659"/>
    <lineage>
        <taxon>unclassified sequences</taxon>
        <taxon>metagenomes</taxon>
        <taxon>ecological metagenomes</taxon>
    </lineage>
</organism>
<dbReference type="Pfam" id="PF16347">
    <property type="entry name" value="SGSH_C"/>
    <property type="match status" value="1"/>
</dbReference>
<evidence type="ECO:0000256" key="1">
    <source>
        <dbReference type="ARBA" id="ARBA00008779"/>
    </source>
</evidence>
<dbReference type="InterPro" id="IPR017850">
    <property type="entry name" value="Alkaline_phosphatase_core_sf"/>
</dbReference>
<comment type="caution">
    <text evidence="3">The sequence shown here is derived from an EMBL/GenBank/DDBJ whole genome shotgun (WGS) entry which is preliminary data.</text>
</comment>
<dbReference type="AlphaFoldDB" id="A0A1J5Q4G9"/>
<sequence length="355" mass="39300">MNGGIRVPFITYWPARIAEAGAVRREWVHVNDILPTMLDLLGVAYPAQFAGYRTRGMDGVSFKDMLFDGAAPTRRQNQHYELEGNRGYIADNRWKIASLQPPGTKIDLDNWVMFDLVADPTEITNLAPTQPDKLREIIARFEADAEANYVYPLDNRTVKRGLSINPYLKREVDSSHTFYPGTETAHSYLASPLMADRDYELTVSFTYAAGQEGVIFALGDISRGIAAFVIGGELVVHYNGGFIVKRDLRLPIQPGEQLLRISHKALGKMQGTAVVTLDTPAGAAQGELNMSPTILRITGEGLDIGLDRRSKVCAECEGRGTFAYPGRIDWLRIDPGPQAPGSFVNLAEELAQRDW</sequence>
<dbReference type="PANTHER" id="PTHR42693">
    <property type="entry name" value="ARYLSULFATASE FAMILY MEMBER"/>
    <property type="match status" value="1"/>
</dbReference>
<dbReference type="SUPFAM" id="SSF53649">
    <property type="entry name" value="Alkaline phosphatase-like"/>
    <property type="match status" value="1"/>
</dbReference>
<evidence type="ECO:0000313" key="3">
    <source>
        <dbReference type="EMBL" id="OIQ78625.1"/>
    </source>
</evidence>
<dbReference type="InterPro" id="IPR032506">
    <property type="entry name" value="SGSH_C"/>
</dbReference>
<dbReference type="InterPro" id="IPR050738">
    <property type="entry name" value="Sulfatase"/>
</dbReference>
<dbReference type="EMBL" id="MLJW01001368">
    <property type="protein sequence ID" value="OIQ78625.1"/>
    <property type="molecule type" value="Genomic_DNA"/>
</dbReference>
<feature type="domain" description="N-sulphoglucosamine sulphohydrolase C-terminal" evidence="2">
    <location>
        <begin position="4"/>
        <end position="129"/>
    </location>
</feature>
<name>A0A1J5Q4G9_9ZZZZ</name>
<dbReference type="PANTHER" id="PTHR42693:SF33">
    <property type="entry name" value="ARYLSULFATASE"/>
    <property type="match status" value="1"/>
</dbReference>
<dbReference type="Gene3D" id="3.40.720.10">
    <property type="entry name" value="Alkaline Phosphatase, subunit A"/>
    <property type="match status" value="1"/>
</dbReference>
<dbReference type="GO" id="GO:0004065">
    <property type="term" value="F:arylsulfatase activity"/>
    <property type="evidence" value="ECO:0007669"/>
    <property type="project" value="UniProtKB-EC"/>
</dbReference>
<keyword evidence="3" id="KW-0378">Hydrolase</keyword>
<gene>
    <name evidence="3" type="primary">atsA_1</name>
    <name evidence="3" type="ORF">GALL_396710</name>
</gene>